<comment type="similarity">
    <text evidence="10 11">Belongs to the class-I aminoacyl-tRNA synthetase family. TyrS type 1 subfamily.</text>
</comment>
<feature type="binding site" evidence="11">
    <location>
        <position position="240"/>
    </location>
    <ligand>
        <name>ATP</name>
        <dbReference type="ChEBI" id="CHEBI:30616"/>
    </ligand>
</feature>
<feature type="binding site" evidence="11">
    <location>
        <position position="181"/>
    </location>
    <ligand>
        <name>L-tyrosine</name>
        <dbReference type="ChEBI" id="CHEBI:58315"/>
    </ligand>
</feature>
<reference evidence="14 15" key="1">
    <citation type="submission" date="2015-11" db="EMBL/GenBank/DDBJ databases">
        <authorList>
            <person name="Zhang Y."/>
            <person name="Guo Z."/>
        </authorList>
    </citation>
    <scope>NUCLEOTIDE SEQUENCE [LARGE SCALE GENOMIC DNA]</scope>
    <source>
        <strain evidence="14 15">KCTC 32221</strain>
    </source>
</reference>
<comment type="catalytic activity">
    <reaction evidence="9 11">
        <text>tRNA(Tyr) + L-tyrosine + ATP = L-tyrosyl-tRNA(Tyr) + AMP + diphosphate + H(+)</text>
        <dbReference type="Rhea" id="RHEA:10220"/>
        <dbReference type="Rhea" id="RHEA-COMP:9706"/>
        <dbReference type="Rhea" id="RHEA-COMP:9707"/>
        <dbReference type="ChEBI" id="CHEBI:15378"/>
        <dbReference type="ChEBI" id="CHEBI:30616"/>
        <dbReference type="ChEBI" id="CHEBI:33019"/>
        <dbReference type="ChEBI" id="CHEBI:58315"/>
        <dbReference type="ChEBI" id="CHEBI:78442"/>
        <dbReference type="ChEBI" id="CHEBI:78536"/>
        <dbReference type="ChEBI" id="CHEBI:456215"/>
        <dbReference type="EC" id="6.1.1.1"/>
    </reaction>
</comment>
<dbReference type="HAMAP" id="MF_02006">
    <property type="entry name" value="Tyr_tRNA_synth_type1"/>
    <property type="match status" value="1"/>
</dbReference>
<dbReference type="InterPro" id="IPR024107">
    <property type="entry name" value="Tyr-tRNA-ligase_bac_1"/>
</dbReference>
<dbReference type="Gene3D" id="1.10.240.10">
    <property type="entry name" value="Tyrosyl-Transfer RNA Synthetase"/>
    <property type="match status" value="1"/>
</dbReference>
<feature type="binding site" evidence="11">
    <location>
        <position position="177"/>
    </location>
    <ligand>
        <name>L-tyrosine</name>
        <dbReference type="ChEBI" id="CHEBI:58315"/>
    </ligand>
</feature>
<sequence length="429" mass="46827">MSLNNVNIVADLEARGLIAQTTSGDELASHLAEGSRTLYSGFDPTADSLHIGHLVPLLVLRRFQLAGHKPVALVGGATGMIGDPSFKAAERQLNSVEVIAGWVDSLKGQLSQFLDFDCGPSSAVVVNNLDWTKELSVLDFLRGIGKHFSVNAMIQKESVKQRIEREGSGISFTEFSYMILQSYDFAELYHRHGCTLQVGGSDQWGNITGGIDLTRRLYQGHVYGLTVPLVTKADGQKFGKTETGTVWLNPDKTSPYAFYQFWMNAADADVYKFLRYFTFLSPVEIEEIERADAKATGRPQAQGILAREVTGLVHGAEGLQAAERISAALFSGDLSDLTQADFEQLRLDGLPATDVSEQAVTLVDALVSTGLASSNRAAREFVSANAVAVNGNKLTDLDARLTSQQALFGRYMILKRGKKLFHLLRFNEA</sequence>
<dbReference type="GO" id="GO:0003723">
    <property type="term" value="F:RNA binding"/>
    <property type="evidence" value="ECO:0007669"/>
    <property type="project" value="UniProtKB-KW"/>
</dbReference>
<evidence type="ECO:0000256" key="7">
    <source>
        <dbReference type="ARBA" id="ARBA00022917"/>
    </source>
</evidence>
<proteinExistence type="inferred from homology"/>
<dbReference type="Gene3D" id="3.10.290.10">
    <property type="entry name" value="RNA-binding S4 domain"/>
    <property type="match status" value="1"/>
</dbReference>
<evidence type="ECO:0000256" key="6">
    <source>
        <dbReference type="ARBA" id="ARBA00022884"/>
    </source>
</evidence>
<dbReference type="PRINTS" id="PR01040">
    <property type="entry name" value="TRNASYNTHTYR"/>
</dbReference>
<dbReference type="GO" id="GO:0005829">
    <property type="term" value="C:cytosol"/>
    <property type="evidence" value="ECO:0007669"/>
    <property type="project" value="TreeGrafter"/>
</dbReference>
<dbReference type="PROSITE" id="PS00178">
    <property type="entry name" value="AA_TRNA_LIGASE_I"/>
    <property type="match status" value="1"/>
</dbReference>
<dbReference type="Gene3D" id="3.40.50.620">
    <property type="entry name" value="HUPs"/>
    <property type="match status" value="1"/>
</dbReference>
<dbReference type="Proteomes" id="UP000065641">
    <property type="component" value="Chromosome"/>
</dbReference>
<dbReference type="FunFam" id="3.40.50.620:FF:000008">
    <property type="entry name" value="Tyrosine--tRNA ligase"/>
    <property type="match status" value="1"/>
</dbReference>
<dbReference type="InterPro" id="IPR002307">
    <property type="entry name" value="Tyr-tRNA-ligase"/>
</dbReference>
<dbReference type="Pfam" id="PF22421">
    <property type="entry name" value="SYY_C-terminal"/>
    <property type="match status" value="1"/>
</dbReference>
<dbReference type="AlphaFoldDB" id="A0A0S2KG86"/>
<evidence type="ECO:0000313" key="14">
    <source>
        <dbReference type="EMBL" id="ALO47118.1"/>
    </source>
</evidence>
<dbReference type="CDD" id="cd00805">
    <property type="entry name" value="TyrRS_core"/>
    <property type="match status" value="1"/>
</dbReference>
<keyword evidence="7 11" id="KW-0648">Protein biosynthesis</keyword>
<dbReference type="SUPFAM" id="SSF52374">
    <property type="entry name" value="Nucleotidylyl transferase"/>
    <property type="match status" value="1"/>
</dbReference>
<dbReference type="FunFam" id="1.10.240.10:FF:000001">
    <property type="entry name" value="Tyrosine--tRNA ligase"/>
    <property type="match status" value="1"/>
</dbReference>
<dbReference type="PANTHER" id="PTHR11766:SF0">
    <property type="entry name" value="TYROSINE--TRNA LIGASE, MITOCHONDRIAL"/>
    <property type="match status" value="1"/>
</dbReference>
<evidence type="ECO:0000256" key="12">
    <source>
        <dbReference type="PROSITE-ProRule" id="PRU00182"/>
    </source>
</evidence>
<dbReference type="InterPro" id="IPR002305">
    <property type="entry name" value="aa-tRNA-synth_Ic"/>
</dbReference>
<keyword evidence="6 12" id="KW-0694">RNA-binding</keyword>
<evidence type="ECO:0000256" key="10">
    <source>
        <dbReference type="ARBA" id="ARBA00060965"/>
    </source>
</evidence>
<evidence type="ECO:0000259" key="13">
    <source>
        <dbReference type="Pfam" id="PF22421"/>
    </source>
</evidence>
<dbReference type="PATRIC" id="fig|1249552.3.peg.2500"/>
<evidence type="ECO:0000256" key="2">
    <source>
        <dbReference type="ARBA" id="ARBA00022490"/>
    </source>
</evidence>
<dbReference type="InterPro" id="IPR024088">
    <property type="entry name" value="Tyr-tRNA-ligase_bac-type"/>
</dbReference>
<evidence type="ECO:0000313" key="15">
    <source>
        <dbReference type="Proteomes" id="UP000065641"/>
    </source>
</evidence>
<dbReference type="GO" id="GO:0006437">
    <property type="term" value="P:tyrosyl-tRNA aminoacylation"/>
    <property type="evidence" value="ECO:0007669"/>
    <property type="project" value="UniProtKB-UniRule"/>
</dbReference>
<comment type="subunit">
    <text evidence="11">Homodimer.</text>
</comment>
<dbReference type="KEGG" id="pspi:PS2015_2484"/>
<evidence type="ECO:0000256" key="11">
    <source>
        <dbReference type="HAMAP-Rule" id="MF_02006"/>
    </source>
</evidence>
<dbReference type="InterPro" id="IPR036986">
    <property type="entry name" value="S4_RNA-bd_sf"/>
</dbReference>
<keyword evidence="5 11" id="KW-0067">ATP-binding</keyword>
<keyword evidence="8 11" id="KW-0030">Aminoacyl-tRNA synthetase</keyword>
<feature type="short sequence motif" description="'HIGH' region" evidence="11">
    <location>
        <begin position="44"/>
        <end position="53"/>
    </location>
</feature>
<evidence type="ECO:0000256" key="9">
    <source>
        <dbReference type="ARBA" id="ARBA00048248"/>
    </source>
</evidence>
<feature type="domain" description="Tyrosine--tRNA ligase SYY-like C-terminal" evidence="13">
    <location>
        <begin position="341"/>
        <end position="424"/>
    </location>
</feature>
<evidence type="ECO:0000256" key="3">
    <source>
        <dbReference type="ARBA" id="ARBA00022598"/>
    </source>
</evidence>
<evidence type="ECO:0000256" key="4">
    <source>
        <dbReference type="ARBA" id="ARBA00022741"/>
    </source>
</evidence>
<keyword evidence="2 11" id="KW-0963">Cytoplasm</keyword>
<keyword evidence="15" id="KW-1185">Reference proteome</keyword>
<dbReference type="STRING" id="1249552.PS2015_2484"/>
<evidence type="ECO:0000256" key="1">
    <source>
        <dbReference type="ARBA" id="ARBA00004496"/>
    </source>
</evidence>
<keyword evidence="4 11" id="KW-0547">Nucleotide-binding</keyword>
<dbReference type="PANTHER" id="PTHR11766">
    <property type="entry name" value="TYROSYL-TRNA SYNTHETASE"/>
    <property type="match status" value="1"/>
</dbReference>
<accession>A0A0S2KG86</accession>
<feature type="short sequence motif" description="'KMSKS' region" evidence="11">
    <location>
        <begin position="237"/>
        <end position="241"/>
    </location>
</feature>
<comment type="function">
    <text evidence="11">Catalyzes the attachment of tyrosine to tRNA(Tyr) in a two-step reaction: tyrosine is first activated by ATP to form Tyr-AMP and then transferred to the acceptor end of tRNA(Tyr).</text>
</comment>
<dbReference type="SUPFAM" id="SSF55174">
    <property type="entry name" value="Alpha-L RNA-binding motif"/>
    <property type="match status" value="1"/>
</dbReference>
<dbReference type="RefSeq" id="WP_058022541.1">
    <property type="nucleotide sequence ID" value="NZ_CP013189.1"/>
</dbReference>
<dbReference type="InterPro" id="IPR054608">
    <property type="entry name" value="SYY-like_C"/>
</dbReference>
<name>A0A0S2KG86_9GAMM</name>
<dbReference type="CDD" id="cd00165">
    <property type="entry name" value="S4"/>
    <property type="match status" value="1"/>
</dbReference>
<dbReference type="NCBIfam" id="TIGR00234">
    <property type="entry name" value="tyrS"/>
    <property type="match status" value="1"/>
</dbReference>
<dbReference type="InterPro" id="IPR014729">
    <property type="entry name" value="Rossmann-like_a/b/a_fold"/>
</dbReference>
<dbReference type="EC" id="6.1.1.1" evidence="11"/>
<dbReference type="OrthoDB" id="9804243at2"/>
<protein>
    <recommendedName>
        <fullName evidence="11">Tyrosine--tRNA ligase</fullName>
        <ecNumber evidence="11">6.1.1.1</ecNumber>
    </recommendedName>
    <alternativeName>
        <fullName evidence="11">Tyrosyl-tRNA synthetase</fullName>
        <shortName evidence="11">TyrRS</shortName>
    </alternativeName>
</protein>
<dbReference type="InterPro" id="IPR001412">
    <property type="entry name" value="aa-tRNA-synth_I_CS"/>
</dbReference>
<gene>
    <name evidence="11" type="primary">tyrS</name>
    <name evidence="14" type="ORF">PS2015_2484</name>
</gene>
<dbReference type="EMBL" id="CP013189">
    <property type="protein sequence ID" value="ALO47118.1"/>
    <property type="molecule type" value="Genomic_DNA"/>
</dbReference>
<evidence type="ECO:0000256" key="5">
    <source>
        <dbReference type="ARBA" id="ARBA00022840"/>
    </source>
</evidence>
<organism evidence="14 15">
    <name type="scientific">Pseudohongiella spirulinae</name>
    <dbReference type="NCBI Taxonomy" id="1249552"/>
    <lineage>
        <taxon>Bacteria</taxon>
        <taxon>Pseudomonadati</taxon>
        <taxon>Pseudomonadota</taxon>
        <taxon>Gammaproteobacteria</taxon>
        <taxon>Pseudomonadales</taxon>
        <taxon>Pseudohongiellaceae</taxon>
        <taxon>Pseudohongiella</taxon>
    </lineage>
</organism>
<feature type="binding site" evidence="11">
    <location>
        <position position="39"/>
    </location>
    <ligand>
        <name>L-tyrosine</name>
        <dbReference type="ChEBI" id="CHEBI:58315"/>
    </ligand>
</feature>
<dbReference type="GO" id="GO:0005524">
    <property type="term" value="F:ATP binding"/>
    <property type="evidence" value="ECO:0007669"/>
    <property type="project" value="UniProtKB-UniRule"/>
</dbReference>
<dbReference type="PROSITE" id="PS50889">
    <property type="entry name" value="S4"/>
    <property type="match status" value="1"/>
</dbReference>
<evidence type="ECO:0000256" key="8">
    <source>
        <dbReference type="ARBA" id="ARBA00023146"/>
    </source>
</evidence>
<dbReference type="GO" id="GO:0004831">
    <property type="term" value="F:tyrosine-tRNA ligase activity"/>
    <property type="evidence" value="ECO:0007669"/>
    <property type="project" value="UniProtKB-UniRule"/>
</dbReference>
<comment type="subcellular location">
    <subcellularLocation>
        <location evidence="1 11">Cytoplasm</location>
    </subcellularLocation>
</comment>
<dbReference type="Pfam" id="PF00579">
    <property type="entry name" value="tRNA-synt_1b"/>
    <property type="match status" value="1"/>
</dbReference>
<keyword evidence="3 11" id="KW-0436">Ligase</keyword>
<dbReference type="GO" id="GO:0042803">
    <property type="term" value="F:protein homodimerization activity"/>
    <property type="evidence" value="ECO:0007669"/>
    <property type="project" value="UniProtKB-ARBA"/>
</dbReference>